<gene>
    <name evidence="1" type="ordered locus">VIT_11s0016g05030</name>
</gene>
<dbReference type="EMBL" id="FN595756">
    <property type="protein sequence ID" value="CBI28175.3"/>
    <property type="molecule type" value="Genomic_DNA"/>
</dbReference>
<dbReference type="Proteomes" id="UP000009183">
    <property type="component" value="Chromosome 11"/>
</dbReference>
<accession>D7TBZ0</accession>
<name>D7TBZ0_VITVI</name>
<evidence type="ECO:0000313" key="1">
    <source>
        <dbReference type="EMBL" id="CBI28175.3"/>
    </source>
</evidence>
<organism evidence="1 2">
    <name type="scientific">Vitis vinifera</name>
    <name type="common">Grape</name>
    <dbReference type="NCBI Taxonomy" id="29760"/>
    <lineage>
        <taxon>Eukaryota</taxon>
        <taxon>Viridiplantae</taxon>
        <taxon>Streptophyta</taxon>
        <taxon>Embryophyta</taxon>
        <taxon>Tracheophyta</taxon>
        <taxon>Spermatophyta</taxon>
        <taxon>Magnoliopsida</taxon>
        <taxon>eudicotyledons</taxon>
        <taxon>Gunneridae</taxon>
        <taxon>Pentapetalae</taxon>
        <taxon>rosids</taxon>
        <taxon>Vitales</taxon>
        <taxon>Vitaceae</taxon>
        <taxon>Viteae</taxon>
        <taxon>Vitis</taxon>
    </lineage>
</organism>
<dbReference type="AlphaFoldDB" id="D7TBZ0"/>
<dbReference type="PaxDb" id="29760-VIT_11s0016g05030.t01"/>
<keyword evidence="2" id="KW-1185">Reference proteome</keyword>
<evidence type="ECO:0000313" key="2">
    <source>
        <dbReference type="Proteomes" id="UP000009183"/>
    </source>
</evidence>
<sequence>MQQPLNHCCRKMIAENSRPPQGLMTSQVVE</sequence>
<proteinExistence type="predicted"/>
<dbReference type="HOGENOM" id="CLU_3407124_0_0_1"/>
<dbReference type="InParanoid" id="D7TBZ0"/>
<protein>
    <submittedName>
        <fullName evidence="1">Uncharacterized protein</fullName>
    </submittedName>
</protein>
<reference evidence="2" key="1">
    <citation type="journal article" date="2007" name="Nature">
        <title>The grapevine genome sequence suggests ancestral hexaploidization in major angiosperm phyla.</title>
        <authorList>
            <consortium name="The French-Italian Public Consortium for Grapevine Genome Characterization."/>
            <person name="Jaillon O."/>
            <person name="Aury J.-M."/>
            <person name="Noel B."/>
            <person name="Policriti A."/>
            <person name="Clepet C."/>
            <person name="Casagrande A."/>
            <person name="Choisne N."/>
            <person name="Aubourg S."/>
            <person name="Vitulo N."/>
            <person name="Jubin C."/>
            <person name="Vezzi A."/>
            <person name="Legeai F."/>
            <person name="Hugueney P."/>
            <person name="Dasilva C."/>
            <person name="Horner D."/>
            <person name="Mica E."/>
            <person name="Jublot D."/>
            <person name="Poulain J."/>
            <person name="Bruyere C."/>
            <person name="Billault A."/>
            <person name="Segurens B."/>
            <person name="Gouyvenoux M."/>
            <person name="Ugarte E."/>
            <person name="Cattonaro F."/>
            <person name="Anthouard V."/>
            <person name="Vico V."/>
            <person name="Del Fabbro C."/>
            <person name="Alaux M."/>
            <person name="Di Gaspero G."/>
            <person name="Dumas V."/>
            <person name="Felice N."/>
            <person name="Paillard S."/>
            <person name="Juman I."/>
            <person name="Moroldo M."/>
            <person name="Scalabrin S."/>
            <person name="Canaguier A."/>
            <person name="Le Clainche I."/>
            <person name="Malacrida G."/>
            <person name="Durand E."/>
            <person name="Pesole G."/>
            <person name="Laucou V."/>
            <person name="Chatelet P."/>
            <person name="Merdinoglu D."/>
            <person name="Delledonne M."/>
            <person name="Pezzotti M."/>
            <person name="Lecharny A."/>
            <person name="Scarpelli C."/>
            <person name="Artiguenave F."/>
            <person name="Pe M.E."/>
            <person name="Valle G."/>
            <person name="Morgante M."/>
            <person name="Caboche M."/>
            <person name="Adam-Blondon A.-F."/>
            <person name="Weissenbach J."/>
            <person name="Quetier F."/>
            <person name="Wincker P."/>
        </authorList>
    </citation>
    <scope>NUCLEOTIDE SEQUENCE [LARGE SCALE GENOMIC DNA]</scope>
    <source>
        <strain evidence="2">cv. Pinot noir / PN40024</strain>
    </source>
</reference>